<name>A0ABX8S3J3_9ACTN</name>
<dbReference type="PANTHER" id="PTHR44196:SF1">
    <property type="entry name" value="DEHYDROGENASE_REDUCTASE SDR FAMILY MEMBER 7B"/>
    <property type="match status" value="1"/>
</dbReference>
<dbReference type="SUPFAM" id="SSF51735">
    <property type="entry name" value="NAD(P)-binding Rossmann-fold domains"/>
    <property type="match status" value="1"/>
</dbReference>
<dbReference type="InterPro" id="IPR002347">
    <property type="entry name" value="SDR_fam"/>
</dbReference>
<dbReference type="EMBL" id="CP079105">
    <property type="protein sequence ID" value="QXQ12385.1"/>
    <property type="molecule type" value="Genomic_DNA"/>
</dbReference>
<dbReference type="RefSeq" id="WP_066469741.1">
    <property type="nucleotide sequence ID" value="NZ_CBCRUZ010000001.1"/>
</dbReference>
<sequence>MIPHLHGRVAVVTGAGRGIGRAIATELAAAGMSLLLAARTGADVRELAEELAERYRTPCLPAAIDVTDRGAVDRVIMHTEQQLGAIDLLVNSAGAIESAARPFWLADPDELLDVVATNLLGPLIMTRAVLPAMVARGRGHVVTLASRALAAQRTGHYTAYAVSKSAASRLTERLAVEVAGTGVVLLDVLPGLVRTSMTESMPVWAEVTDWDDPAAAAALIVEIAGGRHDARTGTTLAAGRRAD</sequence>
<reference evidence="4" key="1">
    <citation type="submission" date="2021-07" db="EMBL/GenBank/DDBJ databases">
        <title>Candidatus Kaistella beijingensis sp. nov. isolated from a municipal wastewater treatment plant is involved in sludge foaming.</title>
        <authorList>
            <person name="Song Y."/>
            <person name="Liu S.-J."/>
        </authorList>
    </citation>
    <scope>NUCLEOTIDE SEQUENCE</scope>
    <source>
        <strain evidence="4">DSM 43998</strain>
    </source>
</reference>
<evidence type="ECO:0000256" key="2">
    <source>
        <dbReference type="ARBA" id="ARBA00023002"/>
    </source>
</evidence>
<organism evidence="4 5">
    <name type="scientific">Skermania pinensis</name>
    <dbReference type="NCBI Taxonomy" id="39122"/>
    <lineage>
        <taxon>Bacteria</taxon>
        <taxon>Bacillati</taxon>
        <taxon>Actinomycetota</taxon>
        <taxon>Actinomycetes</taxon>
        <taxon>Mycobacteriales</taxon>
        <taxon>Gordoniaceae</taxon>
        <taxon>Skermania</taxon>
    </lineage>
</organism>
<dbReference type="Pfam" id="PF00106">
    <property type="entry name" value="adh_short"/>
    <property type="match status" value="1"/>
</dbReference>
<dbReference type="InterPro" id="IPR036291">
    <property type="entry name" value="NAD(P)-bd_dom_sf"/>
</dbReference>
<evidence type="ECO:0000256" key="3">
    <source>
        <dbReference type="RuleBase" id="RU000363"/>
    </source>
</evidence>
<evidence type="ECO:0000313" key="4">
    <source>
        <dbReference type="EMBL" id="QXQ12385.1"/>
    </source>
</evidence>
<dbReference type="PRINTS" id="PR00081">
    <property type="entry name" value="GDHRDH"/>
</dbReference>
<dbReference type="Gene3D" id="3.40.50.720">
    <property type="entry name" value="NAD(P)-binding Rossmann-like Domain"/>
    <property type="match status" value="1"/>
</dbReference>
<keyword evidence="5" id="KW-1185">Reference proteome</keyword>
<accession>A0ABX8S3J3</accession>
<proteinExistence type="inferred from homology"/>
<keyword evidence="2" id="KW-0560">Oxidoreductase</keyword>
<comment type="similarity">
    <text evidence="1 3">Belongs to the short-chain dehydrogenases/reductases (SDR) family.</text>
</comment>
<dbReference type="PANTHER" id="PTHR44196">
    <property type="entry name" value="DEHYDROGENASE/REDUCTASE SDR FAMILY MEMBER 7B"/>
    <property type="match status" value="1"/>
</dbReference>
<gene>
    <name evidence="4" type="ORF">KV203_10265</name>
</gene>
<dbReference type="Proteomes" id="UP000887023">
    <property type="component" value="Chromosome"/>
</dbReference>
<evidence type="ECO:0000256" key="1">
    <source>
        <dbReference type="ARBA" id="ARBA00006484"/>
    </source>
</evidence>
<dbReference type="CDD" id="cd05233">
    <property type="entry name" value="SDR_c"/>
    <property type="match status" value="1"/>
</dbReference>
<dbReference type="PRINTS" id="PR00080">
    <property type="entry name" value="SDRFAMILY"/>
</dbReference>
<protein>
    <submittedName>
        <fullName evidence="4">SDR family NAD(P)-dependent oxidoreductase</fullName>
    </submittedName>
</protein>
<evidence type="ECO:0000313" key="5">
    <source>
        <dbReference type="Proteomes" id="UP000887023"/>
    </source>
</evidence>